<gene>
    <name evidence="2" type="ORF">K2173_000806</name>
</gene>
<accession>A0AAV8T2Z3</accession>
<feature type="region of interest" description="Disordered" evidence="1">
    <location>
        <begin position="388"/>
        <end position="408"/>
    </location>
</feature>
<feature type="compositionally biased region" description="Polar residues" evidence="1">
    <location>
        <begin position="306"/>
        <end position="315"/>
    </location>
</feature>
<feature type="compositionally biased region" description="Polar residues" evidence="1">
    <location>
        <begin position="178"/>
        <end position="188"/>
    </location>
</feature>
<protein>
    <submittedName>
        <fullName evidence="2">Uncharacterized protein</fullName>
    </submittedName>
</protein>
<comment type="caution">
    <text evidence="2">The sequence shown here is derived from an EMBL/GenBank/DDBJ whole genome shotgun (WGS) entry which is preliminary data.</text>
</comment>
<name>A0AAV8T2Z3_9ROSI</name>
<dbReference type="InterPro" id="IPR038777">
    <property type="entry name" value="At4g18490-like"/>
</dbReference>
<dbReference type="PANTHER" id="PTHR36380:SF1">
    <property type="entry name" value="OS01G0755100 PROTEIN"/>
    <property type="match status" value="1"/>
</dbReference>
<sequence>MKESKKESSCPPSTKDKNSLLDEEIGMEFLSSWKTSVTGDNSLDLGFDTVSTGKKNKFNFEKLDIDFDLDGDFGKLSSFKVDMSDLDFSCPLKQAAKPKEGSARKSPGGKLEQEQFTFSFDFNELENFDFKTATMEGEKTSLNNLNNKEIVPNNKERDVSNGSADPFDDGKIEKLQKSTDVSTSKAHSAVNDNVDSALDVSKTGDFSNENIHLGVANSEGLVMPSVESPVQGKTATDNQEEDQQNHSSEKPMSKSTGSFIQQTMTSPDQSIDGNDQAQGVGFSHDISQPMELPQSCLARSDRSQKTDSGTTSQNVSEHDPEIDCLDHETISAESVLQTMPHNNRPSKDSKDSTSKILVQLGSDTVNDNVPQRKEKEAEIVYSKYFNRSRKTESGPDTPSSGGKGVASLSLNRPEKCVDTEQNDCKVVKIPRPADKVVVEGGSFMLGNERKNKSSKKFGECFGVGAEQNIRMPGLLNKEPAKGGSTILGSKKDVKDIKKIGFRGVRLLCAVLKLILQSKKTRD</sequence>
<evidence type="ECO:0000256" key="1">
    <source>
        <dbReference type="SAM" id="MobiDB-lite"/>
    </source>
</evidence>
<proteinExistence type="predicted"/>
<feature type="compositionally biased region" description="Basic and acidic residues" evidence="1">
    <location>
        <begin position="168"/>
        <end position="177"/>
    </location>
</feature>
<evidence type="ECO:0000313" key="3">
    <source>
        <dbReference type="Proteomes" id="UP001159364"/>
    </source>
</evidence>
<organism evidence="2 3">
    <name type="scientific">Erythroxylum novogranatense</name>
    <dbReference type="NCBI Taxonomy" id="1862640"/>
    <lineage>
        <taxon>Eukaryota</taxon>
        <taxon>Viridiplantae</taxon>
        <taxon>Streptophyta</taxon>
        <taxon>Embryophyta</taxon>
        <taxon>Tracheophyta</taxon>
        <taxon>Spermatophyta</taxon>
        <taxon>Magnoliopsida</taxon>
        <taxon>eudicotyledons</taxon>
        <taxon>Gunneridae</taxon>
        <taxon>Pentapetalae</taxon>
        <taxon>rosids</taxon>
        <taxon>fabids</taxon>
        <taxon>Malpighiales</taxon>
        <taxon>Erythroxylaceae</taxon>
        <taxon>Erythroxylum</taxon>
    </lineage>
</organism>
<feature type="compositionally biased region" description="Polar residues" evidence="1">
    <location>
        <begin position="253"/>
        <end position="277"/>
    </location>
</feature>
<dbReference type="AlphaFoldDB" id="A0AAV8T2Z3"/>
<feature type="compositionally biased region" description="Basic and acidic residues" evidence="1">
    <location>
        <begin position="1"/>
        <end position="20"/>
    </location>
</feature>
<keyword evidence="3" id="KW-1185">Reference proteome</keyword>
<feature type="region of interest" description="Disordered" evidence="1">
    <location>
        <begin position="218"/>
        <end position="321"/>
    </location>
</feature>
<evidence type="ECO:0000313" key="2">
    <source>
        <dbReference type="EMBL" id="KAJ8761127.1"/>
    </source>
</evidence>
<dbReference type="EMBL" id="JAIWQS010000006">
    <property type="protein sequence ID" value="KAJ8761127.1"/>
    <property type="molecule type" value="Genomic_DNA"/>
</dbReference>
<dbReference type="Proteomes" id="UP001159364">
    <property type="component" value="Linkage Group LG06"/>
</dbReference>
<feature type="region of interest" description="Disordered" evidence="1">
    <location>
        <begin position="1"/>
        <end position="21"/>
    </location>
</feature>
<feature type="region of interest" description="Disordered" evidence="1">
    <location>
        <begin position="147"/>
        <end position="188"/>
    </location>
</feature>
<dbReference type="PANTHER" id="PTHR36380">
    <property type="entry name" value="BNAA03G58330D PROTEIN"/>
    <property type="match status" value="1"/>
</dbReference>
<feature type="compositionally biased region" description="Basic and acidic residues" evidence="1">
    <location>
        <begin position="243"/>
        <end position="252"/>
    </location>
</feature>
<reference evidence="2 3" key="1">
    <citation type="submission" date="2021-09" db="EMBL/GenBank/DDBJ databases">
        <title>Genomic insights and catalytic innovation underlie evolution of tropane alkaloids biosynthesis.</title>
        <authorList>
            <person name="Wang Y.-J."/>
            <person name="Tian T."/>
            <person name="Huang J.-P."/>
            <person name="Huang S.-X."/>
        </authorList>
    </citation>
    <scope>NUCLEOTIDE SEQUENCE [LARGE SCALE GENOMIC DNA]</scope>
    <source>
        <strain evidence="2">KIB-2018</strain>
        <tissue evidence="2">Leaf</tissue>
    </source>
</reference>